<evidence type="ECO:0000256" key="2">
    <source>
        <dbReference type="SAM" id="Phobius"/>
    </source>
</evidence>
<protein>
    <recommendedName>
        <fullName evidence="5">META domain-containing protein</fullName>
    </recommendedName>
</protein>
<dbReference type="Proteomes" id="UP000198741">
    <property type="component" value="Chromosome I"/>
</dbReference>
<dbReference type="RefSeq" id="WP_090475376.1">
    <property type="nucleotide sequence ID" value="NZ_LT629710.1"/>
</dbReference>
<keyword evidence="2" id="KW-0812">Transmembrane</keyword>
<dbReference type="EMBL" id="LT629710">
    <property type="protein sequence ID" value="SDO59991.1"/>
    <property type="molecule type" value="Genomic_DNA"/>
</dbReference>
<keyword evidence="2" id="KW-1133">Transmembrane helix</keyword>
<gene>
    <name evidence="3" type="ORF">SAMN04515671_1447</name>
</gene>
<evidence type="ECO:0000313" key="4">
    <source>
        <dbReference type="Proteomes" id="UP000198741"/>
    </source>
</evidence>
<evidence type="ECO:0000256" key="1">
    <source>
        <dbReference type="SAM" id="MobiDB-lite"/>
    </source>
</evidence>
<reference evidence="3 4" key="1">
    <citation type="submission" date="2016-10" db="EMBL/GenBank/DDBJ databases">
        <authorList>
            <person name="de Groot N.N."/>
        </authorList>
    </citation>
    <scope>NUCLEOTIDE SEQUENCE [LARGE SCALE GENOMIC DNA]</scope>
    <source>
        <strain evidence="4">P4-7,KCTC 19426,CECT 7604</strain>
    </source>
</reference>
<proteinExistence type="predicted"/>
<feature type="transmembrane region" description="Helical" evidence="2">
    <location>
        <begin position="48"/>
        <end position="69"/>
    </location>
</feature>
<feature type="region of interest" description="Disordered" evidence="1">
    <location>
        <begin position="328"/>
        <end position="347"/>
    </location>
</feature>
<feature type="compositionally biased region" description="Polar residues" evidence="1">
    <location>
        <begin position="336"/>
        <end position="347"/>
    </location>
</feature>
<sequence length="347" mass="36877">MDPDQLRAGLIEQERFSPDLDTVRERVRRVAPRATAHSRHRIVLIRRLAIAASVAVVAILTGVIAVVHYHSQPTRPALPPPSVVGGIRWELTSAAISGMPNYGGAPQDPESLYLYPDGTSVATGFCLARQGKWRQRGTEVIFSDQSTLDHSCPIGMNSTALRLALLQLDGPMNFTIAANILHLRNSTTTMTFKAAGDAANNPGPSTGASADPIPAALTGFAWQLSSAVQDGKNIALSPDKPTTMTLYADGTSTMAGPACFYRTGRWHQVTGGIRLTDQVSVAMFCYRITDQREEAGPGVLTGLVGDLTMTVTQHTLTLQNAHTAANFTDAGVTTGGPASSDTPKSSR</sequence>
<keyword evidence="2" id="KW-0472">Membrane</keyword>
<keyword evidence="4" id="KW-1185">Reference proteome</keyword>
<dbReference type="AlphaFoldDB" id="A0A1H0KW35"/>
<name>A0A1H0KW35_9ACTN</name>
<evidence type="ECO:0000313" key="3">
    <source>
        <dbReference type="EMBL" id="SDO59991.1"/>
    </source>
</evidence>
<evidence type="ECO:0008006" key="5">
    <source>
        <dbReference type="Google" id="ProtNLM"/>
    </source>
</evidence>
<organism evidence="3 4">
    <name type="scientific">Nakamurella panacisegetis</name>
    <dbReference type="NCBI Taxonomy" id="1090615"/>
    <lineage>
        <taxon>Bacteria</taxon>
        <taxon>Bacillati</taxon>
        <taxon>Actinomycetota</taxon>
        <taxon>Actinomycetes</taxon>
        <taxon>Nakamurellales</taxon>
        <taxon>Nakamurellaceae</taxon>
        <taxon>Nakamurella</taxon>
    </lineage>
</organism>
<accession>A0A1H0KW35</accession>